<evidence type="ECO:0000313" key="2">
    <source>
        <dbReference type="Proteomes" id="UP001365542"/>
    </source>
</evidence>
<name>A0AAV9XMZ3_9PEZI</name>
<reference evidence="1 2" key="1">
    <citation type="submission" date="2019-10" db="EMBL/GenBank/DDBJ databases">
        <authorList>
            <person name="Palmer J.M."/>
        </authorList>
    </citation>
    <scope>NUCLEOTIDE SEQUENCE [LARGE SCALE GENOMIC DNA]</scope>
    <source>
        <strain evidence="1 2">TWF694</strain>
    </source>
</reference>
<sequence>MTRDSICLEEIGHYVRNLILSDGRKKDNNPVETIKLCKLFGSSLRLFPNVTNLHIEYKSVKAIRPYLDRTILSQIQSSPFYGKLRQLCLMFWSKIQCSFSETYQDIYWDPYETDSFLSSLPEELREYLSTPPSYMPKNIIEFPIPPRLQDATILCDEIWFQKYELMSSHYRVYWKCGLFLVPYPGCTKSNLKRLDIRASRLWYKRWGLGEFPETMLTSHSPDRYSNIEELRLHLDNMDPSRWPELSLAFSDVRKLSLISRTKYVDLLPWCENFEVISIMIANLARLEELQLQWPHDIGFDLNRPRFGGEIPVNWWEMPQSEYRARVESIVQDWLHMGWHSLRSVTLMPVNQYKDSFYHGNDNPRKYGLIPRLGTVINGPMGRTVSWEDLEDGPMWDTMD</sequence>
<organism evidence="1 2">
    <name type="scientific">Orbilia ellipsospora</name>
    <dbReference type="NCBI Taxonomy" id="2528407"/>
    <lineage>
        <taxon>Eukaryota</taxon>
        <taxon>Fungi</taxon>
        <taxon>Dikarya</taxon>
        <taxon>Ascomycota</taxon>
        <taxon>Pezizomycotina</taxon>
        <taxon>Orbiliomycetes</taxon>
        <taxon>Orbiliales</taxon>
        <taxon>Orbiliaceae</taxon>
        <taxon>Orbilia</taxon>
    </lineage>
</organism>
<dbReference type="Proteomes" id="UP001365542">
    <property type="component" value="Unassembled WGS sequence"/>
</dbReference>
<evidence type="ECO:0000313" key="1">
    <source>
        <dbReference type="EMBL" id="KAK6542966.1"/>
    </source>
</evidence>
<dbReference type="AlphaFoldDB" id="A0AAV9XMZ3"/>
<protein>
    <submittedName>
        <fullName evidence="1">Uncharacterized protein</fullName>
    </submittedName>
</protein>
<keyword evidence="2" id="KW-1185">Reference proteome</keyword>
<comment type="caution">
    <text evidence="1">The sequence shown here is derived from an EMBL/GenBank/DDBJ whole genome shotgun (WGS) entry which is preliminary data.</text>
</comment>
<accession>A0AAV9XMZ3</accession>
<proteinExistence type="predicted"/>
<dbReference type="EMBL" id="JAVHJO010000002">
    <property type="protein sequence ID" value="KAK6542966.1"/>
    <property type="molecule type" value="Genomic_DNA"/>
</dbReference>
<gene>
    <name evidence="1" type="ORF">TWF694_006899</name>
</gene>